<dbReference type="EMBL" id="KZ806780">
    <property type="protein sequence ID" value="PVH90058.1"/>
    <property type="molecule type" value="Genomic_DNA"/>
</dbReference>
<gene>
    <name evidence="2" type="ORF">DM02DRAFT_637103</name>
</gene>
<feature type="compositionally biased region" description="Basic and acidic residues" evidence="1">
    <location>
        <begin position="332"/>
        <end position="355"/>
    </location>
</feature>
<feature type="compositionally biased region" description="Polar residues" evidence="1">
    <location>
        <begin position="27"/>
        <end position="37"/>
    </location>
</feature>
<feature type="region of interest" description="Disordered" evidence="1">
    <location>
        <begin position="164"/>
        <end position="183"/>
    </location>
</feature>
<dbReference type="Proteomes" id="UP000244855">
    <property type="component" value="Unassembled WGS sequence"/>
</dbReference>
<feature type="region of interest" description="Disordered" evidence="1">
    <location>
        <begin position="57"/>
        <end position="127"/>
    </location>
</feature>
<keyword evidence="3" id="KW-1185">Reference proteome</keyword>
<feature type="compositionally biased region" description="Basic and acidic residues" evidence="1">
    <location>
        <begin position="279"/>
        <end position="292"/>
    </location>
</feature>
<sequence>MSEHMQGEGGGTGQTLREVLEELYGQSRGNSASTSSEIPMFEDVPRALQETADRIRQEEVLRPAQEASEEARQQELRVTMRTDRHKPRRYWQKTKITGVNPMDMPGVTEITGKDPQDMPEGATHRAQVDEPIDLSRNVNQISASPEVRTFGGIFRAAEQEVDRVGQEGRKEAQVSRVQKRGPRHDRLYKSLNYWQRTKITGEDPLSVPEDTTHRGQEDKAIDHSGNGIKSSLNRQSVFHGAVGTVEEAAQPGSSDRSNAPEESRVRLGMRTSIDIFEASQRDYEESRGQEGLRRKRSRLPSNRQPSENGLEELSRKRARLPVNRQPSEDGLEERSRERALIATGEERSQSSERNA</sequence>
<feature type="compositionally biased region" description="Basic and acidic residues" evidence="1">
    <location>
        <begin position="210"/>
        <end position="222"/>
    </location>
</feature>
<evidence type="ECO:0000256" key="1">
    <source>
        <dbReference type="SAM" id="MobiDB-lite"/>
    </source>
</evidence>
<reference evidence="2 3" key="1">
    <citation type="journal article" date="2018" name="Sci. Rep.">
        <title>Comparative genomics provides insights into the lifestyle and reveals functional heterogeneity of dark septate endophytic fungi.</title>
        <authorList>
            <person name="Knapp D.G."/>
            <person name="Nemeth J.B."/>
            <person name="Barry K."/>
            <person name="Hainaut M."/>
            <person name="Henrissat B."/>
            <person name="Johnson J."/>
            <person name="Kuo A."/>
            <person name="Lim J.H.P."/>
            <person name="Lipzen A."/>
            <person name="Nolan M."/>
            <person name="Ohm R.A."/>
            <person name="Tamas L."/>
            <person name="Grigoriev I.V."/>
            <person name="Spatafora J.W."/>
            <person name="Nagy L.G."/>
            <person name="Kovacs G.M."/>
        </authorList>
    </citation>
    <scope>NUCLEOTIDE SEQUENCE [LARGE SCALE GENOMIC DNA]</scope>
    <source>
        <strain evidence="2 3">DSE2036</strain>
    </source>
</reference>
<dbReference type="AlphaFoldDB" id="A0A2V1CWF8"/>
<feature type="compositionally biased region" description="Basic residues" evidence="1">
    <location>
        <begin position="83"/>
        <end position="92"/>
    </location>
</feature>
<feature type="compositionally biased region" description="Basic and acidic residues" evidence="1">
    <location>
        <begin position="69"/>
        <end position="82"/>
    </location>
</feature>
<proteinExistence type="predicted"/>
<feature type="non-terminal residue" evidence="2">
    <location>
        <position position="355"/>
    </location>
</feature>
<name>A0A2V1CWF8_9PLEO</name>
<organism evidence="2 3">
    <name type="scientific">Periconia macrospinosa</name>
    <dbReference type="NCBI Taxonomy" id="97972"/>
    <lineage>
        <taxon>Eukaryota</taxon>
        <taxon>Fungi</taxon>
        <taxon>Dikarya</taxon>
        <taxon>Ascomycota</taxon>
        <taxon>Pezizomycotina</taxon>
        <taxon>Dothideomycetes</taxon>
        <taxon>Pleosporomycetidae</taxon>
        <taxon>Pleosporales</taxon>
        <taxon>Massarineae</taxon>
        <taxon>Periconiaceae</taxon>
        <taxon>Periconia</taxon>
    </lineage>
</organism>
<evidence type="ECO:0000313" key="2">
    <source>
        <dbReference type="EMBL" id="PVH90058.1"/>
    </source>
</evidence>
<feature type="compositionally biased region" description="Basic and acidic residues" evidence="1">
    <location>
        <begin position="164"/>
        <end position="173"/>
    </location>
</feature>
<protein>
    <submittedName>
        <fullName evidence="2">Uncharacterized protein</fullName>
    </submittedName>
</protein>
<feature type="region of interest" description="Disordered" evidence="1">
    <location>
        <begin position="1"/>
        <end position="41"/>
    </location>
</feature>
<accession>A0A2V1CWF8</accession>
<evidence type="ECO:0000313" key="3">
    <source>
        <dbReference type="Proteomes" id="UP000244855"/>
    </source>
</evidence>
<feature type="compositionally biased region" description="Polar residues" evidence="1">
    <location>
        <begin position="227"/>
        <end position="236"/>
    </location>
</feature>
<feature type="compositionally biased region" description="Basic and acidic residues" evidence="1">
    <location>
        <begin position="111"/>
        <end position="127"/>
    </location>
</feature>
<feature type="region of interest" description="Disordered" evidence="1">
    <location>
        <begin position="198"/>
        <end position="355"/>
    </location>
</feature>